<dbReference type="GO" id="GO:0004694">
    <property type="term" value="F:eukaryotic translation initiation factor 2alpha kinase activity"/>
    <property type="evidence" value="ECO:0007669"/>
    <property type="project" value="TreeGrafter"/>
</dbReference>
<keyword evidence="9" id="KW-1185">Reference proteome</keyword>
<dbReference type="PROSITE" id="PS50011">
    <property type="entry name" value="PROTEIN_KINASE_DOM"/>
    <property type="match status" value="1"/>
</dbReference>
<keyword evidence="3" id="KW-0808">Transferase</keyword>
<accession>A0A6S7KJP1</accession>
<gene>
    <name evidence="8" type="ORF">PACLA_8A018290</name>
</gene>
<dbReference type="InterPro" id="IPR050339">
    <property type="entry name" value="CC_SR_Kinase"/>
</dbReference>
<evidence type="ECO:0000313" key="8">
    <source>
        <dbReference type="EMBL" id="CAB4027512.1"/>
    </source>
</evidence>
<keyword evidence="2" id="KW-0723">Serine/threonine-protein kinase</keyword>
<dbReference type="SUPFAM" id="SSF56112">
    <property type="entry name" value="Protein kinase-like (PK-like)"/>
    <property type="match status" value="1"/>
</dbReference>
<dbReference type="EMBL" id="CACRXK020014844">
    <property type="protein sequence ID" value="CAB4027512.1"/>
    <property type="molecule type" value="Genomic_DNA"/>
</dbReference>
<feature type="domain" description="Protein kinase" evidence="7">
    <location>
        <begin position="16"/>
        <end position="303"/>
    </location>
</feature>
<evidence type="ECO:0000259" key="7">
    <source>
        <dbReference type="PROSITE" id="PS50011"/>
    </source>
</evidence>
<dbReference type="PANTHER" id="PTHR11042">
    <property type="entry name" value="EUKARYOTIC TRANSLATION INITIATION FACTOR 2-ALPHA KINASE EIF2-ALPHA KINASE -RELATED"/>
    <property type="match status" value="1"/>
</dbReference>
<dbReference type="InterPro" id="IPR000719">
    <property type="entry name" value="Prot_kinase_dom"/>
</dbReference>
<dbReference type="EC" id="2.7.11.1" evidence="1"/>
<evidence type="ECO:0000256" key="5">
    <source>
        <dbReference type="ARBA" id="ARBA00022777"/>
    </source>
</evidence>
<dbReference type="OrthoDB" id="248923at2759"/>
<keyword evidence="6" id="KW-0067">ATP-binding</keyword>
<protein>
    <recommendedName>
        <fullName evidence="1">non-specific serine/threonine protein kinase</fullName>
        <ecNumber evidence="1">2.7.11.1</ecNumber>
    </recommendedName>
</protein>
<proteinExistence type="predicted"/>
<evidence type="ECO:0000256" key="3">
    <source>
        <dbReference type="ARBA" id="ARBA00022679"/>
    </source>
</evidence>
<evidence type="ECO:0000256" key="6">
    <source>
        <dbReference type="ARBA" id="ARBA00022840"/>
    </source>
</evidence>
<dbReference type="GO" id="GO:0005634">
    <property type="term" value="C:nucleus"/>
    <property type="evidence" value="ECO:0007669"/>
    <property type="project" value="TreeGrafter"/>
</dbReference>
<dbReference type="InterPro" id="IPR011009">
    <property type="entry name" value="Kinase-like_dom_sf"/>
</dbReference>
<evidence type="ECO:0000256" key="2">
    <source>
        <dbReference type="ARBA" id="ARBA00022527"/>
    </source>
</evidence>
<dbReference type="Pfam" id="PF00069">
    <property type="entry name" value="Pkinase"/>
    <property type="match status" value="1"/>
</dbReference>
<dbReference type="Gene3D" id="1.10.510.10">
    <property type="entry name" value="Transferase(Phosphotransferase) domain 1"/>
    <property type="match status" value="1"/>
</dbReference>
<dbReference type="Proteomes" id="UP001152795">
    <property type="component" value="Unassembled WGS sequence"/>
</dbReference>
<name>A0A6S7KJP1_PARCT</name>
<dbReference type="Gene3D" id="3.30.200.20">
    <property type="entry name" value="Phosphorylase Kinase, domain 1"/>
    <property type="match status" value="1"/>
</dbReference>
<evidence type="ECO:0000256" key="4">
    <source>
        <dbReference type="ARBA" id="ARBA00022741"/>
    </source>
</evidence>
<keyword evidence="5 8" id="KW-0418">Kinase</keyword>
<reference evidence="8" key="1">
    <citation type="submission" date="2020-04" db="EMBL/GenBank/DDBJ databases">
        <authorList>
            <person name="Alioto T."/>
            <person name="Alioto T."/>
            <person name="Gomez Garrido J."/>
        </authorList>
    </citation>
    <scope>NUCLEOTIDE SEQUENCE</scope>
    <source>
        <strain evidence="8">A484AB</strain>
    </source>
</reference>
<comment type="caution">
    <text evidence="8">The sequence shown here is derived from an EMBL/GenBank/DDBJ whole genome shotgun (WGS) entry which is preliminary data.</text>
</comment>
<dbReference type="PANTHER" id="PTHR11042:SF160">
    <property type="entry name" value="EUKARYOTIC TRANSLATION INITIATION FACTOR 2-ALPHA KINASE 1"/>
    <property type="match status" value="1"/>
</dbReference>
<dbReference type="AlphaFoldDB" id="A0A6S7KJP1"/>
<keyword evidence="4" id="KW-0547">Nucleotide-binding</keyword>
<sequence>MNFGFERALDQDGFHVCCNSLLSEGTFGVVVKARCRCDGKLYAIKIVPPFKEAGMKYHERELALLTKLELSDRNIIKYFKSWIMQHDSKRLLCIQMELCSVNLETFMYDGNGMGGAEIIKASDSPRFYEHVFSQILNGLIAIHSNGWVHRDIHLGNILIAKPNPKRMSDIFVKIADFGLARFIGTQYGSTGVTDIPTLEKLSPGLGDELFKAPELLTENYDYKVDLYSAGIVLYVLNRFLPSRHQMKEDILALREGKRAARHLYHQDQRVATLIGRLLQKDPNRRPTAAEALAYTRCGNHKIKDENNNESATKTFLVKRFGDDILYRCSSFDATLSSIKFAIQDHCYIGIKANAQILQQEITDIVGNNELLIQITSDQDVREMFVEAEMQGEKVIIVVSKRKRATVRETDSIRERPGVAPVL</sequence>
<evidence type="ECO:0000256" key="1">
    <source>
        <dbReference type="ARBA" id="ARBA00012513"/>
    </source>
</evidence>
<dbReference type="GO" id="GO:0005524">
    <property type="term" value="F:ATP binding"/>
    <property type="evidence" value="ECO:0007669"/>
    <property type="project" value="UniProtKB-KW"/>
</dbReference>
<dbReference type="GO" id="GO:0005737">
    <property type="term" value="C:cytoplasm"/>
    <property type="evidence" value="ECO:0007669"/>
    <property type="project" value="TreeGrafter"/>
</dbReference>
<organism evidence="8 9">
    <name type="scientific">Paramuricea clavata</name>
    <name type="common">Red gorgonian</name>
    <name type="synonym">Violescent sea-whip</name>
    <dbReference type="NCBI Taxonomy" id="317549"/>
    <lineage>
        <taxon>Eukaryota</taxon>
        <taxon>Metazoa</taxon>
        <taxon>Cnidaria</taxon>
        <taxon>Anthozoa</taxon>
        <taxon>Octocorallia</taxon>
        <taxon>Malacalcyonacea</taxon>
        <taxon>Plexauridae</taxon>
        <taxon>Paramuricea</taxon>
    </lineage>
</organism>
<evidence type="ECO:0000313" key="9">
    <source>
        <dbReference type="Proteomes" id="UP001152795"/>
    </source>
</evidence>